<evidence type="ECO:0000313" key="2">
    <source>
        <dbReference type="Proteomes" id="UP000034024"/>
    </source>
</evidence>
<sequence length="154" mass="16154">MTAPAPITLTPEQLTAVRTYATAAALNYHDAQVPEDDRVDLYAAWIVHQDLRLVAADVLEAACLRASQQAAGTSAGAVKRVKVEGEVETEFFASTPVDSVTASSWCARAERLRKQASSLTGGGSRLVPSPLAGMVAGGNTEPVFRITRPCGEGA</sequence>
<dbReference type="EMBL" id="CP011389">
    <property type="protein sequence ID" value="AKH15959.1"/>
    <property type="molecule type" value="Genomic_DNA"/>
</dbReference>
<name>A0A0F7JKW4_9DEIO</name>
<accession>A0A0F7JKW4</accession>
<keyword evidence="2" id="KW-1185">Reference proteome</keyword>
<dbReference type="PATRIC" id="fig|1309411.5.peg.336"/>
<dbReference type="OrthoDB" id="9885064at2"/>
<evidence type="ECO:0000313" key="1">
    <source>
        <dbReference type="EMBL" id="AKH15959.1"/>
    </source>
</evidence>
<proteinExistence type="predicted"/>
<dbReference type="KEGG" id="dch:SY84_01620"/>
<reference evidence="1 2" key="1">
    <citation type="submission" date="2015-01" db="EMBL/GenBank/DDBJ databases">
        <title>Deinococcus soli/N5/whole genome sequencing.</title>
        <authorList>
            <person name="Kim M.K."/>
            <person name="Srinivasan S."/>
            <person name="Lee J.-J."/>
        </authorList>
    </citation>
    <scope>NUCLEOTIDE SEQUENCE [LARGE SCALE GENOMIC DNA]</scope>
    <source>
        <strain evidence="1 2">N5</strain>
    </source>
</reference>
<dbReference type="AlphaFoldDB" id="A0A0F7JKW4"/>
<dbReference type="Proteomes" id="UP000034024">
    <property type="component" value="Chromosome"/>
</dbReference>
<dbReference type="RefSeq" id="WP_046842535.1">
    <property type="nucleotide sequence ID" value="NZ_CP011389.1"/>
</dbReference>
<organism evidence="1 2">
    <name type="scientific">Deinococcus soli</name>
    <name type="common">ex Cha et al. 2016</name>
    <dbReference type="NCBI Taxonomy" id="1309411"/>
    <lineage>
        <taxon>Bacteria</taxon>
        <taxon>Thermotogati</taxon>
        <taxon>Deinococcota</taxon>
        <taxon>Deinococci</taxon>
        <taxon>Deinococcales</taxon>
        <taxon>Deinococcaceae</taxon>
        <taxon>Deinococcus</taxon>
    </lineage>
</organism>
<gene>
    <name evidence="1" type="ORF">SY84_01620</name>
</gene>
<protein>
    <submittedName>
        <fullName evidence="1">Uncharacterized protein</fullName>
    </submittedName>
</protein>